<evidence type="ECO:0000256" key="6">
    <source>
        <dbReference type="ARBA" id="ARBA00023077"/>
    </source>
</evidence>
<reference evidence="16 17" key="1">
    <citation type="submission" date="2016-10" db="EMBL/GenBank/DDBJ databases">
        <authorList>
            <person name="de Groot N.N."/>
        </authorList>
    </citation>
    <scope>NUCLEOTIDE SEQUENCE [LARGE SCALE GENOMIC DNA]</scope>
    <source>
        <strain evidence="16 17">DSM 26515</strain>
    </source>
</reference>
<keyword evidence="2 9" id="KW-0813">Transport</keyword>
<feature type="domain" description="TonB-dependent receptor plug" evidence="15">
    <location>
        <begin position="75"/>
        <end position="190"/>
    </location>
</feature>
<feature type="signal peptide" evidence="13">
    <location>
        <begin position="1"/>
        <end position="29"/>
    </location>
</feature>
<evidence type="ECO:0000313" key="17">
    <source>
        <dbReference type="Proteomes" id="UP000199420"/>
    </source>
</evidence>
<organism evidence="16 17">
    <name type="scientific">Frateuria terrea</name>
    <dbReference type="NCBI Taxonomy" id="529704"/>
    <lineage>
        <taxon>Bacteria</taxon>
        <taxon>Pseudomonadati</taxon>
        <taxon>Pseudomonadota</taxon>
        <taxon>Gammaproteobacteria</taxon>
        <taxon>Lysobacterales</taxon>
        <taxon>Rhodanobacteraceae</taxon>
        <taxon>Frateuria</taxon>
    </lineage>
</organism>
<evidence type="ECO:0000259" key="14">
    <source>
        <dbReference type="Pfam" id="PF00593"/>
    </source>
</evidence>
<dbReference type="Proteomes" id="UP000199420">
    <property type="component" value="Unassembled WGS sequence"/>
</dbReference>
<evidence type="ECO:0000256" key="7">
    <source>
        <dbReference type="ARBA" id="ARBA00023136"/>
    </source>
</evidence>
<feature type="domain" description="TonB-dependent receptor-like beta-barrel" evidence="14">
    <location>
        <begin position="393"/>
        <end position="926"/>
    </location>
</feature>
<dbReference type="Pfam" id="PF07715">
    <property type="entry name" value="Plug"/>
    <property type="match status" value="1"/>
</dbReference>
<name>A0A1H6ZYL2_9GAMM</name>
<keyword evidence="8 9" id="KW-0998">Cell outer membrane</keyword>
<dbReference type="InterPro" id="IPR036942">
    <property type="entry name" value="Beta-barrel_TonB_sf"/>
</dbReference>
<keyword evidence="17" id="KW-1185">Reference proteome</keyword>
<dbReference type="AlphaFoldDB" id="A0A1H6ZYL2"/>
<evidence type="ECO:0000256" key="5">
    <source>
        <dbReference type="ARBA" id="ARBA00022729"/>
    </source>
</evidence>
<feature type="compositionally biased region" description="Low complexity" evidence="12">
    <location>
        <begin position="41"/>
        <end position="51"/>
    </location>
</feature>
<evidence type="ECO:0000256" key="1">
    <source>
        <dbReference type="ARBA" id="ARBA00004571"/>
    </source>
</evidence>
<dbReference type="OrthoDB" id="6276154at2"/>
<dbReference type="InterPro" id="IPR010916">
    <property type="entry name" value="TonB_box_CS"/>
</dbReference>
<keyword evidence="6 10" id="KW-0798">TonB box</keyword>
<keyword evidence="7 9" id="KW-0472">Membrane</keyword>
<dbReference type="STRING" id="529704.SAMN02927913_3090"/>
<evidence type="ECO:0000256" key="10">
    <source>
        <dbReference type="PROSITE-ProRule" id="PRU10143"/>
    </source>
</evidence>
<evidence type="ECO:0000256" key="13">
    <source>
        <dbReference type="SAM" id="SignalP"/>
    </source>
</evidence>
<evidence type="ECO:0000256" key="4">
    <source>
        <dbReference type="ARBA" id="ARBA00022692"/>
    </source>
</evidence>
<proteinExistence type="inferred from homology"/>
<keyword evidence="4 9" id="KW-0812">Transmembrane</keyword>
<dbReference type="PANTHER" id="PTHR47234">
    <property type="match status" value="1"/>
</dbReference>
<protein>
    <submittedName>
        <fullName evidence="16">TonB-dependent Receptor Plug Domain</fullName>
    </submittedName>
</protein>
<dbReference type="Gene3D" id="2.170.130.10">
    <property type="entry name" value="TonB-dependent receptor, plug domain"/>
    <property type="match status" value="1"/>
</dbReference>
<gene>
    <name evidence="16" type="ORF">SAMN04487997_0267</name>
</gene>
<evidence type="ECO:0000256" key="11">
    <source>
        <dbReference type="RuleBase" id="RU003357"/>
    </source>
</evidence>
<feature type="region of interest" description="Disordered" evidence="12">
    <location>
        <begin position="104"/>
        <end position="124"/>
    </location>
</feature>
<evidence type="ECO:0000256" key="8">
    <source>
        <dbReference type="ARBA" id="ARBA00023237"/>
    </source>
</evidence>
<dbReference type="Gene3D" id="2.40.170.20">
    <property type="entry name" value="TonB-dependent receptor, beta-barrel domain"/>
    <property type="match status" value="1"/>
</dbReference>
<dbReference type="GO" id="GO:0009279">
    <property type="term" value="C:cell outer membrane"/>
    <property type="evidence" value="ECO:0007669"/>
    <property type="project" value="UniProtKB-SubCell"/>
</dbReference>
<evidence type="ECO:0000259" key="15">
    <source>
        <dbReference type="Pfam" id="PF07715"/>
    </source>
</evidence>
<dbReference type="InterPro" id="IPR000531">
    <property type="entry name" value="Beta-barrel_TonB"/>
</dbReference>
<dbReference type="PANTHER" id="PTHR47234:SF2">
    <property type="entry name" value="TONB-DEPENDENT RECEPTOR"/>
    <property type="match status" value="1"/>
</dbReference>
<dbReference type="InterPro" id="IPR012910">
    <property type="entry name" value="Plug_dom"/>
</dbReference>
<comment type="similarity">
    <text evidence="9 11">Belongs to the TonB-dependent receptor family.</text>
</comment>
<feature type="chain" id="PRO_5011559307" evidence="13">
    <location>
        <begin position="30"/>
        <end position="963"/>
    </location>
</feature>
<accession>A0A1H6ZYL2</accession>
<feature type="compositionally biased region" description="Polar residues" evidence="12">
    <location>
        <begin position="104"/>
        <end position="117"/>
    </location>
</feature>
<evidence type="ECO:0000256" key="2">
    <source>
        <dbReference type="ARBA" id="ARBA00022448"/>
    </source>
</evidence>
<evidence type="ECO:0000256" key="3">
    <source>
        <dbReference type="ARBA" id="ARBA00022452"/>
    </source>
</evidence>
<dbReference type="Pfam" id="PF00593">
    <property type="entry name" value="TonB_dep_Rec_b-barrel"/>
    <property type="match status" value="1"/>
</dbReference>
<dbReference type="SUPFAM" id="SSF56935">
    <property type="entry name" value="Porins"/>
    <property type="match status" value="1"/>
</dbReference>
<dbReference type="InterPro" id="IPR039426">
    <property type="entry name" value="TonB-dep_rcpt-like"/>
</dbReference>
<dbReference type="PROSITE" id="PS52016">
    <property type="entry name" value="TONB_DEPENDENT_REC_3"/>
    <property type="match status" value="1"/>
</dbReference>
<evidence type="ECO:0000313" key="16">
    <source>
        <dbReference type="EMBL" id="SEJ57716.1"/>
    </source>
</evidence>
<keyword evidence="16" id="KW-0675">Receptor</keyword>
<dbReference type="RefSeq" id="WP_091338931.1">
    <property type="nucleotide sequence ID" value="NZ_FNYC01000014.1"/>
</dbReference>
<keyword evidence="3 9" id="KW-1134">Transmembrane beta strand</keyword>
<feature type="short sequence motif" description="TonB box" evidence="10">
    <location>
        <begin position="61"/>
        <end position="67"/>
    </location>
</feature>
<dbReference type="InterPro" id="IPR037066">
    <property type="entry name" value="Plug_dom_sf"/>
</dbReference>
<sequence>MKYDLNHLSLAVRLALSVGVFSAAGVAQAQVSTPENPPPADQTAPAQTTPPSKKEAKTLESVLVTGSLIRRVDAETASPVVTLDRATIANSGKPVLGDVLQQMPSISGNATNPQNNSNGGGVASPLLEAGDGASRVSLRGLGINRTLVLVNGQRMANPDINLIPPEMIERVDVLAEGASTVYGSDAIGGVVNFILRKDFKGAQLSLNDGISSHGDSQRRGFNLTGGLTGERYSIAAGLDYNKYDATLGAERKFSKQQLYLSSGSVVAAGSSSIPTGRIQVPASVAAQYGCAIDPATNTAQVTLASGDGSSQADYRCRLSSDTYNYAALNYIQTAQKRTNGFVLANFNITDNVTAFVDAFYNHTSSSGQDAPSPVGTGDGLIISSSNPINPFGVTFSHDPVPGDPNSGYNFQTRLTGAGTRVHSYTTNTGQINAGLRGNFGQTSSWIWDASINYSHTKRDQRDTNEVDIPSLQAAVDAGANIFDQANAGDLLSAGVKTPIYVYTQSTKQAQFDTSGELWDLPAGPVQLSVGALYRKQFMNYTVSDFAVLDPVTTTCQILQEACGSPGRGSFNVKEVFAETLIPLVSDVPWARSLNIDLGVRSSNYSTTGTTTNGKVAIEWRPSDDLLVRGTVSQVFRAPNLNELYDGRTLVQPNLNDPCRGLSAADLAAHQAACQFVPVNWAGNSPAQVNTFYSGAATVGSTLKPEKGKSVDIGLVYDPDWLPGVSTSLDFWHIYLSNTLTAIQADIVVNSCFNNASSPYCSFIHREDNTSRQPGQVFLINTPVVNLGNLSTSGIDYTLRYKIPHFDVGSVDPGNFQAGLSTSYTSTYNVNATPGLPGAETVNYAGTFSPQFGNISRWRGTVTLNWNKGNWNAQWQSRYINHLTALNADAVIGGVNIPVASVLYHSIQLGYAVPSIHTRFDVGVDNLMDKQPPRLYQNGSNYNVDTATYDVLGRYYWARATVKF</sequence>
<feature type="region of interest" description="Disordered" evidence="12">
    <location>
        <begin position="31"/>
        <end position="55"/>
    </location>
</feature>
<dbReference type="EMBL" id="FNYC01000014">
    <property type="protein sequence ID" value="SEJ57716.1"/>
    <property type="molecule type" value="Genomic_DNA"/>
</dbReference>
<keyword evidence="5 13" id="KW-0732">Signal</keyword>
<evidence type="ECO:0000256" key="12">
    <source>
        <dbReference type="SAM" id="MobiDB-lite"/>
    </source>
</evidence>
<dbReference type="PROSITE" id="PS00430">
    <property type="entry name" value="TONB_DEPENDENT_REC_1"/>
    <property type="match status" value="1"/>
</dbReference>
<comment type="subcellular location">
    <subcellularLocation>
        <location evidence="1 9">Cell outer membrane</location>
        <topology evidence="1 9">Multi-pass membrane protein</topology>
    </subcellularLocation>
</comment>
<evidence type="ECO:0000256" key="9">
    <source>
        <dbReference type="PROSITE-ProRule" id="PRU01360"/>
    </source>
</evidence>